<evidence type="ECO:0000313" key="2">
    <source>
        <dbReference type="Proteomes" id="UP000663844"/>
    </source>
</evidence>
<dbReference type="AlphaFoldDB" id="A0A820PUZ4"/>
<dbReference type="EMBL" id="CAJOAZ010027278">
    <property type="protein sequence ID" value="CAF4408454.1"/>
    <property type="molecule type" value="Genomic_DNA"/>
</dbReference>
<proteinExistence type="predicted"/>
<dbReference type="Proteomes" id="UP000663844">
    <property type="component" value="Unassembled WGS sequence"/>
</dbReference>
<accession>A0A820PUZ4</accession>
<comment type="caution">
    <text evidence="1">The sequence shown here is derived from an EMBL/GenBank/DDBJ whole genome shotgun (WGS) entry which is preliminary data.</text>
</comment>
<evidence type="ECO:0000313" key="1">
    <source>
        <dbReference type="EMBL" id="CAF4408454.1"/>
    </source>
</evidence>
<organism evidence="1 2">
    <name type="scientific">Adineta steineri</name>
    <dbReference type="NCBI Taxonomy" id="433720"/>
    <lineage>
        <taxon>Eukaryota</taxon>
        <taxon>Metazoa</taxon>
        <taxon>Spiralia</taxon>
        <taxon>Gnathifera</taxon>
        <taxon>Rotifera</taxon>
        <taxon>Eurotatoria</taxon>
        <taxon>Bdelloidea</taxon>
        <taxon>Adinetida</taxon>
        <taxon>Adinetidae</taxon>
        <taxon>Adineta</taxon>
    </lineage>
</organism>
<protein>
    <submittedName>
        <fullName evidence="1">Uncharacterized protein</fullName>
    </submittedName>
</protein>
<sequence length="22" mass="2619">IRLDNNNYVPKFKAAVIVIKFR</sequence>
<name>A0A820PUZ4_9BILA</name>
<reference evidence="1" key="1">
    <citation type="submission" date="2021-02" db="EMBL/GenBank/DDBJ databases">
        <authorList>
            <person name="Nowell W R."/>
        </authorList>
    </citation>
    <scope>NUCLEOTIDE SEQUENCE</scope>
</reference>
<gene>
    <name evidence="1" type="ORF">OXD698_LOCUS51883</name>
</gene>
<feature type="non-terminal residue" evidence="1">
    <location>
        <position position="1"/>
    </location>
</feature>